<feature type="binding site" evidence="11">
    <location>
        <position position="163"/>
    </location>
    <ligand>
        <name>CTP</name>
        <dbReference type="ChEBI" id="CHEBI:37563"/>
    </ligand>
</feature>
<dbReference type="SUPFAM" id="SSF81301">
    <property type="entry name" value="Nucleotidyltransferase"/>
    <property type="match status" value="1"/>
</dbReference>
<dbReference type="GO" id="GO:0042245">
    <property type="term" value="P:RNA repair"/>
    <property type="evidence" value="ECO:0007669"/>
    <property type="project" value="UniProtKB-KW"/>
</dbReference>
<dbReference type="Gene3D" id="1.20.58.560">
    <property type="match status" value="1"/>
</dbReference>
<keyword evidence="5 11" id="KW-0479">Metal-binding</keyword>
<dbReference type="HAMAP" id="MF_01263">
    <property type="entry name" value="CCA_bact_type3"/>
    <property type="match status" value="1"/>
</dbReference>
<dbReference type="EMBL" id="SWBM01000001">
    <property type="protein sequence ID" value="TKC19694.1"/>
    <property type="molecule type" value="Genomic_DNA"/>
</dbReference>
<keyword evidence="10 11" id="KW-0694">RNA-binding</keyword>
<comment type="catalytic activity">
    <reaction evidence="11">
        <text>a tRNA with a 3' CCA end + 2 CTP + ATP = a tRNA with a 3' CCACCA end + 3 diphosphate</text>
        <dbReference type="Rhea" id="RHEA:76235"/>
        <dbReference type="Rhea" id="RHEA-COMP:10468"/>
        <dbReference type="Rhea" id="RHEA-COMP:18655"/>
        <dbReference type="ChEBI" id="CHEBI:30616"/>
        <dbReference type="ChEBI" id="CHEBI:33019"/>
        <dbReference type="ChEBI" id="CHEBI:37563"/>
        <dbReference type="ChEBI" id="CHEBI:83071"/>
        <dbReference type="ChEBI" id="CHEBI:195187"/>
    </reaction>
</comment>
<dbReference type="InterPro" id="IPR032810">
    <property type="entry name" value="CCA-adding_enz_C"/>
</dbReference>
<dbReference type="SUPFAM" id="SSF81891">
    <property type="entry name" value="Poly A polymerase C-terminal region-like"/>
    <property type="match status" value="1"/>
</dbReference>
<dbReference type="GO" id="GO:0000049">
    <property type="term" value="F:tRNA binding"/>
    <property type="evidence" value="ECO:0007669"/>
    <property type="project" value="UniProtKB-UniRule"/>
</dbReference>
<feature type="binding site" evidence="11">
    <location>
        <position position="30"/>
    </location>
    <ligand>
        <name>ATP</name>
        <dbReference type="ChEBI" id="CHEBI:30616"/>
    </ligand>
</feature>
<dbReference type="Gene3D" id="1.10.110.30">
    <property type="match status" value="1"/>
</dbReference>
<evidence type="ECO:0000259" key="14">
    <source>
        <dbReference type="Pfam" id="PF13735"/>
    </source>
</evidence>
<comment type="similarity">
    <text evidence="11">Belongs to the tRNA nucleotidyltransferase/poly(A) polymerase family. Bacterial CCA-adding enzyme type 3 subfamily.</text>
</comment>
<feature type="domain" description="tRNA nucleotidyltransferase/poly(A) polymerase RNA and SrmB- binding" evidence="13">
    <location>
        <begin position="170"/>
        <end position="227"/>
    </location>
</feature>
<dbReference type="Gene3D" id="1.10.246.80">
    <property type="match status" value="1"/>
</dbReference>
<protein>
    <recommendedName>
        <fullName evidence="11">CCA-adding enzyme</fullName>
        <ecNumber evidence="11">2.7.7.72</ecNumber>
    </recommendedName>
    <alternativeName>
        <fullName evidence="11">CCA tRNA nucleotidyltransferase</fullName>
    </alternativeName>
    <alternativeName>
        <fullName evidence="11">tRNA CCA-pyrophosphorylase</fullName>
    </alternativeName>
    <alternativeName>
        <fullName evidence="11">tRNA adenylyl-/cytidylyl- transferase</fullName>
    </alternativeName>
    <alternativeName>
        <fullName evidence="11">tRNA nucleotidyltransferase</fullName>
    </alternativeName>
    <alternativeName>
        <fullName evidence="11">tRNA-NT</fullName>
    </alternativeName>
</protein>
<dbReference type="GO" id="GO:0000287">
    <property type="term" value="F:magnesium ion binding"/>
    <property type="evidence" value="ECO:0007669"/>
    <property type="project" value="UniProtKB-UniRule"/>
</dbReference>
<feature type="binding site" evidence="11">
    <location>
        <position position="154"/>
    </location>
    <ligand>
        <name>ATP</name>
        <dbReference type="ChEBI" id="CHEBI:30616"/>
    </ligand>
</feature>
<dbReference type="GO" id="GO:0004810">
    <property type="term" value="F:CCA tRNA nucleotidyltransferase activity"/>
    <property type="evidence" value="ECO:0007669"/>
    <property type="project" value="UniProtKB-UniRule"/>
</dbReference>
<dbReference type="RefSeq" id="WP_136830599.1">
    <property type="nucleotide sequence ID" value="NZ_SWBM01000001.1"/>
</dbReference>
<keyword evidence="16" id="KW-1185">Reference proteome</keyword>
<feature type="binding site" evidence="11">
    <location>
        <position position="160"/>
    </location>
    <ligand>
        <name>CTP</name>
        <dbReference type="ChEBI" id="CHEBI:37563"/>
    </ligand>
</feature>
<dbReference type="InterPro" id="IPR050264">
    <property type="entry name" value="Bact_CCA-adding_enz_type3_sf"/>
</dbReference>
<feature type="binding site" evidence="11">
    <location>
        <position position="27"/>
    </location>
    <ligand>
        <name>ATP</name>
        <dbReference type="ChEBI" id="CHEBI:30616"/>
    </ligand>
</feature>
<dbReference type="CDD" id="cd05398">
    <property type="entry name" value="NT_ClassII-CCAase"/>
    <property type="match status" value="1"/>
</dbReference>
<dbReference type="InterPro" id="IPR002646">
    <property type="entry name" value="PolA_pol_head_dom"/>
</dbReference>
<evidence type="ECO:0000256" key="7">
    <source>
        <dbReference type="ARBA" id="ARBA00022800"/>
    </source>
</evidence>
<evidence type="ECO:0000313" key="16">
    <source>
        <dbReference type="Proteomes" id="UP000307756"/>
    </source>
</evidence>
<evidence type="ECO:0000256" key="1">
    <source>
        <dbReference type="ARBA" id="ARBA00001946"/>
    </source>
</evidence>
<organism evidence="15 16">
    <name type="scientific">Robertmurraya kyonggiensis</name>
    <dbReference type="NCBI Taxonomy" id="1037680"/>
    <lineage>
        <taxon>Bacteria</taxon>
        <taxon>Bacillati</taxon>
        <taxon>Bacillota</taxon>
        <taxon>Bacilli</taxon>
        <taxon>Bacillales</taxon>
        <taxon>Bacillaceae</taxon>
        <taxon>Robertmurraya</taxon>
    </lineage>
</organism>
<feature type="binding site" evidence="11">
    <location>
        <position position="42"/>
    </location>
    <ligand>
        <name>Mg(2+)</name>
        <dbReference type="ChEBI" id="CHEBI:18420"/>
    </ligand>
</feature>
<keyword evidence="8 11" id="KW-0067">ATP-binding</keyword>
<feature type="binding site" evidence="11">
    <location>
        <position position="157"/>
    </location>
    <ligand>
        <name>CTP</name>
        <dbReference type="ChEBI" id="CHEBI:37563"/>
    </ligand>
</feature>
<evidence type="ECO:0000256" key="2">
    <source>
        <dbReference type="ARBA" id="ARBA00022679"/>
    </source>
</evidence>
<evidence type="ECO:0000256" key="9">
    <source>
        <dbReference type="ARBA" id="ARBA00022842"/>
    </source>
</evidence>
<dbReference type="GO" id="GO:0001680">
    <property type="term" value="P:tRNA 3'-terminal CCA addition"/>
    <property type="evidence" value="ECO:0007669"/>
    <property type="project" value="UniProtKB-UniRule"/>
</dbReference>
<keyword evidence="3 11" id="KW-0819">tRNA processing</keyword>
<feature type="binding site" evidence="11">
    <location>
        <position position="40"/>
    </location>
    <ligand>
        <name>Mg(2+)</name>
        <dbReference type="ChEBI" id="CHEBI:18420"/>
    </ligand>
</feature>
<proteinExistence type="inferred from homology"/>
<feature type="domain" description="Poly A polymerase head" evidence="12">
    <location>
        <begin position="22"/>
        <end position="141"/>
    </location>
</feature>
<dbReference type="GO" id="GO:0160016">
    <property type="term" value="F:CCACCA tRNA nucleotidyltransferase activity"/>
    <property type="evidence" value="ECO:0007669"/>
    <property type="project" value="RHEA"/>
</dbReference>
<dbReference type="Gene3D" id="3.30.460.10">
    <property type="entry name" value="Beta Polymerase, domain 2"/>
    <property type="match status" value="1"/>
</dbReference>
<dbReference type="InterPro" id="IPR023068">
    <property type="entry name" value="CCA-adding_enz_firmicutes"/>
</dbReference>
<dbReference type="Proteomes" id="UP000307756">
    <property type="component" value="Unassembled WGS sequence"/>
</dbReference>
<reference evidence="15 16" key="1">
    <citation type="journal article" date="2011" name="J. Microbiol.">
        <title>Bacillus kyonggiensis sp. nov., isolated from soil of a lettuce field.</title>
        <authorList>
            <person name="Dong K."/>
            <person name="Lee S."/>
        </authorList>
    </citation>
    <scope>NUCLEOTIDE SEQUENCE [LARGE SCALE GENOMIC DNA]</scope>
    <source>
        <strain evidence="15 16">NB22</strain>
    </source>
</reference>
<dbReference type="NCBIfam" id="NF009814">
    <property type="entry name" value="PRK13299.1"/>
    <property type="match status" value="1"/>
</dbReference>
<gene>
    <name evidence="11" type="primary">cca</name>
    <name evidence="15" type="ORF">FA727_09220</name>
</gene>
<sequence>MKEPFVKALPILEEIEKAGFEAYFVGGSVRDLLLNRDIDDVDIATSATPDEIKGIFSKTVDVGIDHGTVVVLYQGEAYEITTFRSESEYTDFRRPNDVTFIRSLKEDLRRRDFTMNAIAMNKDGEIIDPFDGREALQNKVIQTVGDASERFHEDALRMMRAVRFVSQLSFSIDNNTFLALKEHGKLLSLIAVERITTEFEKLLMGQDYQQAIRLLIETEIYQFLPGLSRHQEELYAFQQIHLERGFSIEEHWIMLLHHLKLPSAEVESFMRGWKQPVKKIRSVQKGLSCLYKRMTHDWVIEELYRAQIELAVSTQKLFNVLMKKDLAHGLKQLEEQWEALPIKERSELAITGQDLMDWYEQKGGPWIEESLRKIEIAVIKREIRNGKESIRKWLFECNQP</sequence>
<comment type="catalytic activity">
    <reaction evidence="11">
        <text>a tRNA precursor + 2 CTP + ATP = a tRNA with a 3' CCA end + 3 diphosphate</text>
        <dbReference type="Rhea" id="RHEA:14433"/>
        <dbReference type="Rhea" id="RHEA-COMP:10465"/>
        <dbReference type="Rhea" id="RHEA-COMP:10468"/>
        <dbReference type="ChEBI" id="CHEBI:30616"/>
        <dbReference type="ChEBI" id="CHEBI:33019"/>
        <dbReference type="ChEBI" id="CHEBI:37563"/>
        <dbReference type="ChEBI" id="CHEBI:74896"/>
        <dbReference type="ChEBI" id="CHEBI:83071"/>
        <dbReference type="EC" id="2.7.7.72"/>
    </reaction>
</comment>
<dbReference type="Pfam" id="PF01743">
    <property type="entry name" value="PolyA_pol"/>
    <property type="match status" value="1"/>
</dbReference>
<dbReference type="PANTHER" id="PTHR46173:SF1">
    <property type="entry name" value="CCA TRNA NUCLEOTIDYLTRANSFERASE 1, MITOCHONDRIAL"/>
    <property type="match status" value="1"/>
</dbReference>
<evidence type="ECO:0000259" key="12">
    <source>
        <dbReference type="Pfam" id="PF01743"/>
    </source>
</evidence>
<feature type="binding site" evidence="11">
    <location>
        <position position="157"/>
    </location>
    <ligand>
        <name>ATP</name>
        <dbReference type="ChEBI" id="CHEBI:30616"/>
    </ligand>
</feature>
<feature type="binding site" evidence="11">
    <location>
        <position position="111"/>
    </location>
    <ligand>
        <name>ATP</name>
        <dbReference type="ChEBI" id="CHEBI:30616"/>
    </ligand>
</feature>
<comment type="miscellaneous">
    <text evidence="11">A single active site specifically recognizes both ATP and CTP and is responsible for their addition.</text>
</comment>
<evidence type="ECO:0000256" key="3">
    <source>
        <dbReference type="ARBA" id="ARBA00022694"/>
    </source>
</evidence>
<comment type="subunit">
    <text evidence="11">Homodimer.</text>
</comment>
<feature type="domain" description="CCA-adding enzyme C-terminal" evidence="14">
    <location>
        <begin position="248"/>
        <end position="394"/>
    </location>
</feature>
<dbReference type="InterPro" id="IPR032828">
    <property type="entry name" value="PolyA_RNA-bd"/>
</dbReference>
<evidence type="ECO:0000256" key="6">
    <source>
        <dbReference type="ARBA" id="ARBA00022741"/>
    </source>
</evidence>
<feature type="binding site" evidence="11">
    <location>
        <position position="160"/>
    </location>
    <ligand>
        <name>ATP</name>
        <dbReference type="ChEBI" id="CHEBI:30616"/>
    </ligand>
</feature>
<dbReference type="EC" id="2.7.7.72" evidence="11"/>
<dbReference type="InterPro" id="IPR043519">
    <property type="entry name" value="NT_sf"/>
</dbReference>
<keyword evidence="4 11" id="KW-0548">Nucleotidyltransferase</keyword>
<evidence type="ECO:0000259" key="13">
    <source>
        <dbReference type="Pfam" id="PF12627"/>
    </source>
</evidence>
<accession>A0A4U1DB31</accession>
<keyword evidence="2 11" id="KW-0808">Transferase</keyword>
<name>A0A4U1DB31_9BACI</name>
<dbReference type="OrthoDB" id="9805698at2"/>
<evidence type="ECO:0000256" key="10">
    <source>
        <dbReference type="ARBA" id="ARBA00022884"/>
    </source>
</evidence>
<feature type="binding site" evidence="11">
    <location>
        <position position="163"/>
    </location>
    <ligand>
        <name>ATP</name>
        <dbReference type="ChEBI" id="CHEBI:30616"/>
    </ligand>
</feature>
<evidence type="ECO:0000313" key="15">
    <source>
        <dbReference type="EMBL" id="TKC19694.1"/>
    </source>
</evidence>
<keyword evidence="7 11" id="KW-0692">RNA repair</keyword>
<comment type="caution">
    <text evidence="15">The sequence shown here is derived from an EMBL/GenBank/DDBJ whole genome shotgun (WGS) entry which is preliminary data.</text>
</comment>
<evidence type="ECO:0000256" key="8">
    <source>
        <dbReference type="ARBA" id="ARBA00022840"/>
    </source>
</evidence>
<comment type="function">
    <text evidence="11">Catalyzes the addition and repair of the essential 3'-terminal CCA sequence in tRNAs without using a nucleic acid template. Adds these three nucleotides in the order of C, C, and A to the tRNA nucleotide-73, using CTP and ATP as substrates and producing inorganic pyrophosphate. tRNA 3'-terminal CCA addition is required both for tRNA processing and repair. Also involved in tRNA surveillance by mediating tandem CCA addition to generate a CCACCA at the 3' terminus of unstable tRNAs. While stable tRNAs receive only 3'-terminal CCA, unstable tRNAs are marked with CCACCA and rapidly degraded.</text>
</comment>
<evidence type="ECO:0000256" key="5">
    <source>
        <dbReference type="ARBA" id="ARBA00022723"/>
    </source>
</evidence>
<comment type="cofactor">
    <cofactor evidence="1 11">
        <name>Mg(2+)</name>
        <dbReference type="ChEBI" id="CHEBI:18420"/>
    </cofactor>
</comment>
<feature type="binding site" evidence="11">
    <location>
        <position position="154"/>
    </location>
    <ligand>
        <name>CTP</name>
        <dbReference type="ChEBI" id="CHEBI:37563"/>
    </ligand>
</feature>
<dbReference type="GO" id="GO:0005524">
    <property type="term" value="F:ATP binding"/>
    <property type="evidence" value="ECO:0007669"/>
    <property type="project" value="UniProtKB-UniRule"/>
</dbReference>
<dbReference type="Pfam" id="PF13735">
    <property type="entry name" value="tRNA_NucTran2_2"/>
    <property type="match status" value="1"/>
</dbReference>
<dbReference type="Pfam" id="PF12627">
    <property type="entry name" value="PolyA_pol_RNAbd"/>
    <property type="match status" value="1"/>
</dbReference>
<dbReference type="PANTHER" id="PTHR46173">
    <property type="entry name" value="CCA TRNA NUCLEOTIDYLTRANSFERASE 1, MITOCHONDRIAL"/>
    <property type="match status" value="1"/>
</dbReference>
<keyword evidence="6 11" id="KW-0547">Nucleotide-binding</keyword>
<feature type="binding site" evidence="11">
    <location>
        <position position="27"/>
    </location>
    <ligand>
        <name>CTP</name>
        <dbReference type="ChEBI" id="CHEBI:37563"/>
    </ligand>
</feature>
<feature type="binding site" evidence="11">
    <location>
        <position position="30"/>
    </location>
    <ligand>
        <name>CTP</name>
        <dbReference type="ChEBI" id="CHEBI:37563"/>
    </ligand>
</feature>
<evidence type="ECO:0000256" key="11">
    <source>
        <dbReference type="HAMAP-Rule" id="MF_01263"/>
    </source>
</evidence>
<feature type="binding site" evidence="11">
    <location>
        <position position="111"/>
    </location>
    <ligand>
        <name>CTP</name>
        <dbReference type="ChEBI" id="CHEBI:37563"/>
    </ligand>
</feature>
<keyword evidence="9 11" id="KW-0460">Magnesium</keyword>
<dbReference type="AlphaFoldDB" id="A0A4U1DB31"/>
<evidence type="ECO:0000256" key="4">
    <source>
        <dbReference type="ARBA" id="ARBA00022695"/>
    </source>
</evidence>